<reference evidence="2" key="1">
    <citation type="journal article" date="2014" name="Int. J. Syst. Evol. Microbiol.">
        <title>Complete genome sequence of Corynebacterium casei LMG S-19264T (=DSM 44701T), isolated from a smear-ripened cheese.</title>
        <authorList>
            <consortium name="US DOE Joint Genome Institute (JGI-PGF)"/>
            <person name="Walter F."/>
            <person name="Albersmeier A."/>
            <person name="Kalinowski J."/>
            <person name="Ruckert C."/>
        </authorList>
    </citation>
    <scope>NUCLEOTIDE SEQUENCE</scope>
    <source>
        <strain evidence="2">KCTC 42249</strain>
    </source>
</reference>
<dbReference type="Proteomes" id="UP000630142">
    <property type="component" value="Unassembled WGS sequence"/>
</dbReference>
<sequence>MSLPMIGALVGLMIAVGFAAFSFALSRRVDLDETRKALHVSALIQLIVLPVAGWFVAPALFGD</sequence>
<keyword evidence="1" id="KW-0472">Membrane</keyword>
<proteinExistence type="predicted"/>
<gene>
    <name evidence="2" type="ORF">GCM10016234_06680</name>
</gene>
<dbReference type="EMBL" id="BMZQ01000001">
    <property type="protein sequence ID" value="GHD07821.1"/>
    <property type="molecule type" value="Genomic_DNA"/>
</dbReference>
<name>A0A8J3GJ61_9HYPH</name>
<accession>A0A8J3GJ61</accession>
<dbReference type="AlphaFoldDB" id="A0A8J3GJ61"/>
<evidence type="ECO:0000256" key="1">
    <source>
        <dbReference type="SAM" id="Phobius"/>
    </source>
</evidence>
<organism evidence="2 3">
    <name type="scientific">Tianweitania populi</name>
    <dbReference type="NCBI Taxonomy" id="1607949"/>
    <lineage>
        <taxon>Bacteria</taxon>
        <taxon>Pseudomonadati</taxon>
        <taxon>Pseudomonadota</taxon>
        <taxon>Alphaproteobacteria</taxon>
        <taxon>Hyphomicrobiales</taxon>
        <taxon>Phyllobacteriaceae</taxon>
        <taxon>Tianweitania</taxon>
    </lineage>
</organism>
<reference evidence="2" key="2">
    <citation type="submission" date="2020-09" db="EMBL/GenBank/DDBJ databases">
        <authorList>
            <person name="Sun Q."/>
            <person name="Kim S."/>
        </authorList>
    </citation>
    <scope>NUCLEOTIDE SEQUENCE</scope>
    <source>
        <strain evidence="2">KCTC 42249</strain>
    </source>
</reference>
<dbReference type="RefSeq" id="WP_189501586.1">
    <property type="nucleotide sequence ID" value="NZ_BMZQ01000001.1"/>
</dbReference>
<keyword evidence="1" id="KW-0812">Transmembrane</keyword>
<keyword evidence="1" id="KW-1133">Transmembrane helix</keyword>
<feature type="transmembrane region" description="Helical" evidence="1">
    <location>
        <begin position="6"/>
        <end position="25"/>
    </location>
</feature>
<evidence type="ECO:0000313" key="3">
    <source>
        <dbReference type="Proteomes" id="UP000630142"/>
    </source>
</evidence>
<evidence type="ECO:0000313" key="2">
    <source>
        <dbReference type="EMBL" id="GHD07821.1"/>
    </source>
</evidence>
<comment type="caution">
    <text evidence="2">The sequence shown here is derived from an EMBL/GenBank/DDBJ whole genome shotgun (WGS) entry which is preliminary data.</text>
</comment>
<feature type="transmembrane region" description="Helical" evidence="1">
    <location>
        <begin position="37"/>
        <end position="61"/>
    </location>
</feature>
<keyword evidence="3" id="KW-1185">Reference proteome</keyword>
<protein>
    <submittedName>
        <fullName evidence="2">Uncharacterized protein</fullName>
    </submittedName>
</protein>